<evidence type="ECO:0000313" key="3">
    <source>
        <dbReference type="EMBL" id="RHA75411.1"/>
    </source>
</evidence>
<dbReference type="Gene3D" id="3.90.550.10">
    <property type="entry name" value="Spore Coat Polysaccharide Biosynthesis Protein SpsA, Chain A"/>
    <property type="match status" value="1"/>
</dbReference>
<comment type="caution">
    <text evidence="3">The sequence shown here is derived from an EMBL/GenBank/DDBJ whole genome shotgun (WGS) entry which is preliminary data.</text>
</comment>
<name>A0A413SZI4_9BACT</name>
<dbReference type="CDD" id="cd04179">
    <property type="entry name" value="DPM_DPG-synthase_like"/>
    <property type="match status" value="1"/>
</dbReference>
<dbReference type="EMBL" id="QSFT01000016">
    <property type="protein sequence ID" value="RHA75411.1"/>
    <property type="molecule type" value="Genomic_DNA"/>
</dbReference>
<dbReference type="GO" id="GO:0016740">
    <property type="term" value="F:transferase activity"/>
    <property type="evidence" value="ECO:0007669"/>
    <property type="project" value="UniProtKB-KW"/>
</dbReference>
<protein>
    <submittedName>
        <fullName evidence="3">Glycosyltransferase</fullName>
    </submittedName>
</protein>
<accession>A0A413SZI4</accession>
<keyword evidence="3" id="KW-0808">Transferase</keyword>
<dbReference type="Pfam" id="PF00535">
    <property type="entry name" value="Glycos_transf_2"/>
    <property type="match status" value="1"/>
</dbReference>
<evidence type="ECO:0000256" key="1">
    <source>
        <dbReference type="SAM" id="Phobius"/>
    </source>
</evidence>
<keyword evidence="1" id="KW-1133">Transmembrane helix</keyword>
<dbReference type="PANTHER" id="PTHR48090:SF7">
    <property type="entry name" value="RFBJ PROTEIN"/>
    <property type="match status" value="1"/>
</dbReference>
<dbReference type="Proteomes" id="UP000283855">
    <property type="component" value="Unassembled WGS sequence"/>
</dbReference>
<organism evidence="3 4">
    <name type="scientific">Phocaeicola coprophilus</name>
    <dbReference type="NCBI Taxonomy" id="387090"/>
    <lineage>
        <taxon>Bacteria</taxon>
        <taxon>Pseudomonadati</taxon>
        <taxon>Bacteroidota</taxon>
        <taxon>Bacteroidia</taxon>
        <taxon>Bacteroidales</taxon>
        <taxon>Bacteroidaceae</taxon>
        <taxon>Phocaeicola</taxon>
    </lineage>
</organism>
<keyword evidence="1" id="KW-0812">Transmembrane</keyword>
<dbReference type="RefSeq" id="WP_118400507.1">
    <property type="nucleotide sequence ID" value="NZ_CABJGD010000016.1"/>
</dbReference>
<gene>
    <name evidence="3" type="ORF">DW921_08840</name>
</gene>
<feature type="transmembrane region" description="Helical" evidence="1">
    <location>
        <begin position="263"/>
        <end position="289"/>
    </location>
</feature>
<dbReference type="AlphaFoldDB" id="A0A413SZI4"/>
<dbReference type="InterPro" id="IPR050256">
    <property type="entry name" value="Glycosyltransferase_2"/>
</dbReference>
<dbReference type="SUPFAM" id="SSF53448">
    <property type="entry name" value="Nucleotide-diphospho-sugar transferases"/>
    <property type="match status" value="1"/>
</dbReference>
<evidence type="ECO:0000313" key="4">
    <source>
        <dbReference type="Proteomes" id="UP000283855"/>
    </source>
</evidence>
<evidence type="ECO:0000259" key="2">
    <source>
        <dbReference type="Pfam" id="PF00535"/>
    </source>
</evidence>
<dbReference type="InterPro" id="IPR001173">
    <property type="entry name" value="Glyco_trans_2-like"/>
</dbReference>
<dbReference type="InterPro" id="IPR029044">
    <property type="entry name" value="Nucleotide-diphossugar_trans"/>
</dbReference>
<proteinExistence type="predicted"/>
<feature type="transmembrane region" description="Helical" evidence="1">
    <location>
        <begin position="228"/>
        <end position="251"/>
    </location>
</feature>
<reference evidence="3 4" key="1">
    <citation type="submission" date="2018-08" db="EMBL/GenBank/DDBJ databases">
        <title>A genome reference for cultivated species of the human gut microbiota.</title>
        <authorList>
            <person name="Zou Y."/>
            <person name="Xue W."/>
            <person name="Luo G."/>
        </authorList>
    </citation>
    <scope>NUCLEOTIDE SEQUENCE [LARGE SCALE GENOMIC DNA]</scope>
    <source>
        <strain evidence="3 4">AM42-38</strain>
    </source>
</reference>
<keyword evidence="1" id="KW-0472">Membrane</keyword>
<dbReference type="PANTHER" id="PTHR48090">
    <property type="entry name" value="UNDECAPRENYL-PHOSPHATE 4-DEOXY-4-FORMAMIDO-L-ARABINOSE TRANSFERASE-RELATED"/>
    <property type="match status" value="1"/>
</dbReference>
<feature type="domain" description="Glycosyltransferase 2-like" evidence="2">
    <location>
        <begin position="6"/>
        <end position="160"/>
    </location>
</feature>
<sequence>MNKIAVLIPCYNESKTIAKVVNDYKKALPEADIYVYDNNSTDGTDEIARKAGAIVKYEYRQGKGNVIRSMFREIDADCYLMIDGDDTYPAENAREMCDLVLQKGVDMVIGDRLSSTYFQENKRPFHNFGNVLVRSLINKIFHNNVKDIMTGYRAFSKPFVKHFPVLSKGFEIETEMTIHALDKNFLLQEVPVSYRDRPAGSVSKLNTYSDGFKVIMTIFKLFRDYKPLFFFSIIATILLLIALGLFIPVFIEYLHTGLVPRYPTLIVSGFMVLLAMLLWSCGLILEVLVKKHKQLYEILLNK</sequence>